<organism evidence="5 6">
    <name type="scientific">Microbacterium lacus</name>
    <dbReference type="NCBI Taxonomy" id="415217"/>
    <lineage>
        <taxon>Bacteria</taxon>
        <taxon>Bacillati</taxon>
        <taxon>Actinomycetota</taxon>
        <taxon>Actinomycetes</taxon>
        <taxon>Micrococcales</taxon>
        <taxon>Microbacteriaceae</taxon>
        <taxon>Microbacterium</taxon>
    </lineage>
</organism>
<proteinExistence type="predicted"/>
<evidence type="ECO:0000259" key="4">
    <source>
        <dbReference type="Pfam" id="PF16113"/>
    </source>
</evidence>
<sequence>MSEAAEREPSVLIRRSGGLGHVRLNRPRALNALDLTMIRLIAAALEDWEHDPDVGIVLLDGAGERGLCAGGDVRGLYDQIVGGDAAATAAFFREEYALNARIAEYPKPVVVFADGITMGGGIGLAGHAAVRVVTDRSRLAMPETRIGFTPDVGGTWLLAHAPGRLGEYLALTGASMDAADAVAAGFADHLVRAEHLADLHDALLTRADPATPTELVLLFDETPEASALAAQRPWIDEAFAAGTVPEIIDRLRARGEDAASATADLLGTLSPTALTVTLEAVRRARALPNLRAALEQEYGLVLWFATTQPDLREGIRAQLVDKDRNPSWRPATLDELPTDAAASAFAYTPPTALWD</sequence>
<dbReference type="InterPro" id="IPR032259">
    <property type="entry name" value="HIBYL-CoA-H"/>
</dbReference>
<evidence type="ECO:0000313" key="5">
    <source>
        <dbReference type="EMBL" id="GAA1685363.1"/>
    </source>
</evidence>
<evidence type="ECO:0000256" key="1">
    <source>
        <dbReference type="ARBA" id="ARBA00001709"/>
    </source>
</evidence>
<dbReference type="EC" id="3.1.2.4" evidence="2"/>
<dbReference type="CDD" id="cd06558">
    <property type="entry name" value="crotonase-like"/>
    <property type="match status" value="1"/>
</dbReference>
<keyword evidence="3" id="KW-0378">Hydrolase</keyword>
<accession>A0ABP4TC69</accession>
<feature type="domain" description="Enoyl-CoA hydratase/isomerase" evidence="4">
    <location>
        <begin position="20"/>
        <end position="345"/>
    </location>
</feature>
<evidence type="ECO:0000313" key="6">
    <source>
        <dbReference type="Proteomes" id="UP001500596"/>
    </source>
</evidence>
<reference evidence="6" key="1">
    <citation type="journal article" date="2019" name="Int. J. Syst. Evol. Microbiol.">
        <title>The Global Catalogue of Microorganisms (GCM) 10K type strain sequencing project: providing services to taxonomists for standard genome sequencing and annotation.</title>
        <authorList>
            <consortium name="The Broad Institute Genomics Platform"/>
            <consortium name="The Broad Institute Genome Sequencing Center for Infectious Disease"/>
            <person name="Wu L."/>
            <person name="Ma J."/>
        </authorList>
    </citation>
    <scope>NUCLEOTIDE SEQUENCE [LARGE SCALE GENOMIC DNA]</scope>
    <source>
        <strain evidence="6">JCM 15575</strain>
    </source>
</reference>
<dbReference type="SUPFAM" id="SSF52096">
    <property type="entry name" value="ClpP/crotonase"/>
    <property type="match status" value="1"/>
</dbReference>
<protein>
    <recommendedName>
        <fullName evidence="2">3-hydroxyisobutyryl-CoA hydrolase</fullName>
        <ecNumber evidence="2">3.1.2.4</ecNumber>
    </recommendedName>
</protein>
<comment type="caution">
    <text evidence="5">The sequence shown here is derived from an EMBL/GenBank/DDBJ whole genome shotgun (WGS) entry which is preliminary data.</text>
</comment>
<dbReference type="Gene3D" id="3.90.226.10">
    <property type="entry name" value="2-enoyl-CoA Hydratase, Chain A, domain 1"/>
    <property type="match status" value="1"/>
</dbReference>
<name>A0ABP4TC69_9MICO</name>
<evidence type="ECO:0000256" key="2">
    <source>
        <dbReference type="ARBA" id="ARBA00011915"/>
    </source>
</evidence>
<dbReference type="InterPro" id="IPR045004">
    <property type="entry name" value="ECH_dom"/>
</dbReference>
<dbReference type="PANTHER" id="PTHR43176">
    <property type="entry name" value="3-HYDROXYISOBUTYRYL-COA HYDROLASE-RELATED"/>
    <property type="match status" value="1"/>
</dbReference>
<evidence type="ECO:0000256" key="3">
    <source>
        <dbReference type="ARBA" id="ARBA00022801"/>
    </source>
</evidence>
<keyword evidence="6" id="KW-1185">Reference proteome</keyword>
<dbReference type="EMBL" id="BAAAPK010000002">
    <property type="protein sequence ID" value="GAA1685363.1"/>
    <property type="molecule type" value="Genomic_DNA"/>
</dbReference>
<comment type="catalytic activity">
    <reaction evidence="1">
        <text>3-hydroxy-2-methylpropanoyl-CoA + H2O = 3-hydroxy-2-methylpropanoate + CoA + H(+)</text>
        <dbReference type="Rhea" id="RHEA:20888"/>
        <dbReference type="ChEBI" id="CHEBI:11805"/>
        <dbReference type="ChEBI" id="CHEBI:15377"/>
        <dbReference type="ChEBI" id="CHEBI:15378"/>
        <dbReference type="ChEBI" id="CHEBI:57287"/>
        <dbReference type="ChEBI" id="CHEBI:57340"/>
        <dbReference type="EC" id="3.1.2.4"/>
    </reaction>
</comment>
<dbReference type="InterPro" id="IPR029045">
    <property type="entry name" value="ClpP/crotonase-like_dom_sf"/>
</dbReference>
<dbReference type="RefSeq" id="WP_344055959.1">
    <property type="nucleotide sequence ID" value="NZ_BAAAPK010000002.1"/>
</dbReference>
<dbReference type="Proteomes" id="UP001500596">
    <property type="component" value="Unassembled WGS sequence"/>
</dbReference>
<gene>
    <name evidence="5" type="ORF">GCM10009807_31500</name>
</gene>
<dbReference type="PANTHER" id="PTHR43176:SF3">
    <property type="entry name" value="3-HYDROXYISOBUTYRYL-COA HYDROLASE, MITOCHONDRIAL"/>
    <property type="match status" value="1"/>
</dbReference>
<dbReference type="NCBIfam" id="NF004127">
    <property type="entry name" value="PRK05617.1"/>
    <property type="match status" value="1"/>
</dbReference>
<dbReference type="Pfam" id="PF16113">
    <property type="entry name" value="ECH_2"/>
    <property type="match status" value="1"/>
</dbReference>